<dbReference type="STRING" id="136037.A0A067QRT4"/>
<dbReference type="PROSITE" id="PS50176">
    <property type="entry name" value="ARM_REPEAT"/>
    <property type="match status" value="3"/>
</dbReference>
<sequence length="729" mass="79518">MALPSGQSGRLHFHSLPVHDVHAWHGGRQPEPLGETGFGFHVVGGCSDNRHLDHHNYRMQNLSSEQHSTRGVHYKADKEECKMSPATDPGCVCVSEAEEVGDSSTQSDSSEEDDELRWHKMAKGSDVPSEYWHIQKLIKYMKAGNQTATIVSLCCLKDHDLTTEINQTAIRDIGGLEALVNLLETDDIKCKLGSLSVLSEISQNADIRRGITDLGAVPILVIILSDQSRDLQILAAETIANIGKIRKARRAIRKCGGIPKLVDLLDVSNHALTTPFSQLTPQDEEEVRTARAGAKALWSISQSKKNRDTMRKAGCVHLLARLLKSVHGDVVVPVMGTLQQCASENEYQLAVQTEGMVADMVHHLRNDNRELKKLCASAIFKCAQDSVTRDLVRQHGGLDPLVKLAKDISIWDDKPLLAAVTGAIWKCAISPENVHRLDELKTIDTLVSLLSDENGEVLTNAVGGLAECAKFQDNRTEIRTSGGIPRLIMLLNGNNGPMLENVCRVLGECANEADSMDIIQNLDGVRLIWSQLKHPSPAVQASAAWALCPCIRNATDSGEMVRSFVGGLELIVSRLKSTDTNVLASVCAALAKIAQDKESLAVITDHGVVPMLAELVLTDEDILKENLAEAIAYCCSWGVNCHEFGCLGAVTPLVNYMNSKDKSVHRTTAYALHQLSADPHNCITMHQSGVVPFLLKTIGSSDEKLQEASAGCLSNIRKMALATENFNYK</sequence>
<dbReference type="InterPro" id="IPR016024">
    <property type="entry name" value="ARM-type_fold"/>
</dbReference>
<keyword evidence="3" id="KW-1185">Reference proteome</keyword>
<dbReference type="Gene3D" id="1.25.10.10">
    <property type="entry name" value="Leucine-rich Repeat Variant"/>
    <property type="match status" value="3"/>
</dbReference>
<evidence type="ECO:0000313" key="2">
    <source>
        <dbReference type="EMBL" id="KDR12235.1"/>
    </source>
</evidence>
<dbReference type="SMART" id="SM00185">
    <property type="entry name" value="ARM"/>
    <property type="match status" value="10"/>
</dbReference>
<dbReference type="OrthoDB" id="1683831at2759"/>
<reference evidence="2 3" key="1">
    <citation type="journal article" date="2014" name="Nat. Commun.">
        <title>Molecular traces of alternative social organization in a termite genome.</title>
        <authorList>
            <person name="Terrapon N."/>
            <person name="Li C."/>
            <person name="Robertson H.M."/>
            <person name="Ji L."/>
            <person name="Meng X."/>
            <person name="Booth W."/>
            <person name="Chen Z."/>
            <person name="Childers C.P."/>
            <person name="Glastad K.M."/>
            <person name="Gokhale K."/>
            <person name="Gowin J."/>
            <person name="Gronenberg W."/>
            <person name="Hermansen R.A."/>
            <person name="Hu H."/>
            <person name="Hunt B.G."/>
            <person name="Huylmans A.K."/>
            <person name="Khalil S.M."/>
            <person name="Mitchell R.D."/>
            <person name="Munoz-Torres M.C."/>
            <person name="Mustard J.A."/>
            <person name="Pan H."/>
            <person name="Reese J.T."/>
            <person name="Scharf M.E."/>
            <person name="Sun F."/>
            <person name="Vogel H."/>
            <person name="Xiao J."/>
            <person name="Yang W."/>
            <person name="Yang Z."/>
            <person name="Yang Z."/>
            <person name="Zhou J."/>
            <person name="Zhu J."/>
            <person name="Brent C.S."/>
            <person name="Elsik C.G."/>
            <person name="Goodisman M.A."/>
            <person name="Liberles D.A."/>
            <person name="Roe R.M."/>
            <person name="Vargo E.L."/>
            <person name="Vilcinskas A."/>
            <person name="Wang J."/>
            <person name="Bornberg-Bauer E."/>
            <person name="Korb J."/>
            <person name="Zhang G."/>
            <person name="Liebig J."/>
        </authorList>
    </citation>
    <scope>NUCLEOTIDE SEQUENCE [LARGE SCALE GENOMIC DNA]</scope>
    <source>
        <tissue evidence="2">Whole organism</tissue>
    </source>
</reference>
<feature type="repeat" description="ARM" evidence="1">
    <location>
        <begin position="441"/>
        <end position="483"/>
    </location>
</feature>
<dbReference type="Proteomes" id="UP000027135">
    <property type="component" value="Unassembled WGS sequence"/>
</dbReference>
<dbReference type="PANTHER" id="PTHR46241:SF1">
    <property type="entry name" value="OUTER DYNEIN ARM-DOCKING COMPLEX SUBUNIT 2"/>
    <property type="match status" value="1"/>
</dbReference>
<dbReference type="FunCoup" id="A0A067QRT4">
    <property type="interactions" value="18"/>
</dbReference>
<gene>
    <name evidence="2" type="ORF">L798_13843</name>
</gene>
<evidence type="ECO:0000313" key="3">
    <source>
        <dbReference type="Proteomes" id="UP000027135"/>
    </source>
</evidence>
<dbReference type="PANTHER" id="PTHR46241">
    <property type="entry name" value="ARMADILLO REPEAT-CONTAINING PROTEIN 4 ARMC4"/>
    <property type="match status" value="1"/>
</dbReference>
<dbReference type="InterPro" id="IPR000225">
    <property type="entry name" value="Armadillo"/>
</dbReference>
<dbReference type="Pfam" id="PF00514">
    <property type="entry name" value="Arm"/>
    <property type="match status" value="1"/>
</dbReference>
<feature type="repeat" description="ARM" evidence="1">
    <location>
        <begin position="648"/>
        <end position="690"/>
    </location>
</feature>
<accession>A0A067QRT4</accession>
<dbReference type="SUPFAM" id="SSF48371">
    <property type="entry name" value="ARM repeat"/>
    <property type="match status" value="2"/>
</dbReference>
<dbReference type="eggNOG" id="KOG0167">
    <property type="taxonomic scope" value="Eukaryota"/>
</dbReference>
<dbReference type="InterPro" id="IPR011989">
    <property type="entry name" value="ARM-like"/>
</dbReference>
<organism evidence="2 3">
    <name type="scientific">Zootermopsis nevadensis</name>
    <name type="common">Dampwood termite</name>
    <dbReference type="NCBI Taxonomy" id="136037"/>
    <lineage>
        <taxon>Eukaryota</taxon>
        <taxon>Metazoa</taxon>
        <taxon>Ecdysozoa</taxon>
        <taxon>Arthropoda</taxon>
        <taxon>Hexapoda</taxon>
        <taxon>Insecta</taxon>
        <taxon>Pterygota</taxon>
        <taxon>Neoptera</taxon>
        <taxon>Polyneoptera</taxon>
        <taxon>Dictyoptera</taxon>
        <taxon>Blattodea</taxon>
        <taxon>Blattoidea</taxon>
        <taxon>Termitoidae</taxon>
        <taxon>Termopsidae</taxon>
        <taxon>Zootermopsis</taxon>
    </lineage>
</organism>
<name>A0A067QRT4_ZOONE</name>
<evidence type="ECO:0000256" key="1">
    <source>
        <dbReference type="PROSITE-ProRule" id="PRU00259"/>
    </source>
</evidence>
<feature type="repeat" description="ARM" evidence="1">
    <location>
        <begin position="215"/>
        <end position="257"/>
    </location>
</feature>
<dbReference type="InParanoid" id="A0A067QRT4"/>
<dbReference type="AlphaFoldDB" id="A0A067QRT4"/>
<dbReference type="OMA" id="YMKAGNQ"/>
<protein>
    <submittedName>
        <fullName evidence="2">Armadillo repeat-containing protein 4</fullName>
    </submittedName>
</protein>
<proteinExistence type="predicted"/>
<dbReference type="EMBL" id="KK853035">
    <property type="protein sequence ID" value="KDR12235.1"/>
    <property type="molecule type" value="Genomic_DNA"/>
</dbReference>